<proteinExistence type="predicted"/>
<feature type="domain" description="Glycosyl transferase family 28 C-terminal" evidence="2">
    <location>
        <begin position="252"/>
        <end position="351"/>
    </location>
</feature>
<dbReference type="RefSeq" id="WP_202749457.1">
    <property type="nucleotide sequence ID" value="NZ_JAESWC010000008.1"/>
</dbReference>
<evidence type="ECO:0000259" key="2">
    <source>
        <dbReference type="Pfam" id="PF04101"/>
    </source>
</evidence>
<gene>
    <name evidence="3" type="ORF">JK636_13130</name>
</gene>
<keyword evidence="4" id="KW-1185">Reference proteome</keyword>
<reference evidence="3 4" key="1">
    <citation type="submission" date="2021-01" db="EMBL/GenBank/DDBJ databases">
        <title>Genome public.</title>
        <authorList>
            <person name="Liu C."/>
            <person name="Sun Q."/>
        </authorList>
    </citation>
    <scope>NUCLEOTIDE SEQUENCE [LARGE SCALE GENOMIC DNA]</scope>
    <source>
        <strain evidence="3 4">YIM B02515</strain>
    </source>
</reference>
<accession>A0ABS1TBK4</accession>
<dbReference type="Gene3D" id="3.40.50.2000">
    <property type="entry name" value="Glycogen Phosphorylase B"/>
    <property type="match status" value="1"/>
</dbReference>
<dbReference type="EMBL" id="JAESWC010000008">
    <property type="protein sequence ID" value="MBL4936700.1"/>
    <property type="molecule type" value="Genomic_DNA"/>
</dbReference>
<dbReference type="PANTHER" id="PTHR43025:SF3">
    <property type="entry name" value="MONOGALACTOSYLDIACYLGLYCEROL SYNTHASE 1, CHLOROPLASTIC"/>
    <property type="match status" value="1"/>
</dbReference>
<feature type="coiled-coil region" evidence="1">
    <location>
        <begin position="370"/>
        <end position="397"/>
    </location>
</feature>
<evidence type="ECO:0000313" key="3">
    <source>
        <dbReference type="EMBL" id="MBL4936700.1"/>
    </source>
</evidence>
<dbReference type="SUPFAM" id="SSF53756">
    <property type="entry name" value="UDP-Glycosyltransferase/glycogen phosphorylase"/>
    <property type="match status" value="1"/>
</dbReference>
<evidence type="ECO:0000256" key="1">
    <source>
        <dbReference type="SAM" id="Coils"/>
    </source>
</evidence>
<name>A0ABS1TBK4_9CLOT</name>
<dbReference type="Pfam" id="PF04101">
    <property type="entry name" value="Glyco_tran_28_C"/>
    <property type="match status" value="1"/>
</dbReference>
<dbReference type="InterPro" id="IPR050519">
    <property type="entry name" value="Glycosyltransf_28_UgtP"/>
</dbReference>
<sequence>MSKKVLVIYEKMGMGHLRMARILEDVLKDDDVEVVKYAGSDMIGDSSINGVVKLWNFCIRKDYIRTVDLLLNFIVRIFVLPFIEVSNTTPFYKKLEEINPDIIICTADGFNKAVGSYAKEKGIPFYIFITEVSIFIDLVNPYATHICYFNETGDAIRSYDFSKTYHSYKLNKETTLLEKIQYILEYYRDYVFQGYRNSIFRNPNKELEENNDANYRAIGPLAEKKHFTDKDIKNIKKKYGFDNGLDSAILASGSIGGKFLLQMVQLIAKTYKKPLNLLVICGRDENIYNKVNSIKVKNPNINIMTFKYIENFDEVLAAADCIVGRPSAGIFIESLLNKTPEITFRRATSNDKGTLTMIEKYNIGKVVESNREIVKALEDILESKEQYQNNIEKLLNKYCRSYEEKGELLRAIILNNKYEYELIKDFDAEVGLNTPLSH</sequence>
<dbReference type="PANTHER" id="PTHR43025">
    <property type="entry name" value="MONOGALACTOSYLDIACYLGLYCEROL SYNTHASE"/>
    <property type="match status" value="1"/>
</dbReference>
<comment type="caution">
    <text evidence="3">The sequence shown here is derived from an EMBL/GenBank/DDBJ whole genome shotgun (WGS) entry which is preliminary data.</text>
</comment>
<dbReference type="InterPro" id="IPR007235">
    <property type="entry name" value="Glyco_trans_28_C"/>
</dbReference>
<protein>
    <recommendedName>
        <fullName evidence="2">Glycosyl transferase family 28 C-terminal domain-containing protein</fullName>
    </recommendedName>
</protein>
<organism evidence="3 4">
    <name type="scientific">Clostridium rhizosphaerae</name>
    <dbReference type="NCBI Taxonomy" id="2803861"/>
    <lineage>
        <taxon>Bacteria</taxon>
        <taxon>Bacillati</taxon>
        <taxon>Bacillota</taxon>
        <taxon>Clostridia</taxon>
        <taxon>Eubacteriales</taxon>
        <taxon>Clostridiaceae</taxon>
        <taxon>Clostridium</taxon>
    </lineage>
</organism>
<dbReference type="Proteomes" id="UP000632377">
    <property type="component" value="Unassembled WGS sequence"/>
</dbReference>
<keyword evidence="1" id="KW-0175">Coiled coil</keyword>
<evidence type="ECO:0000313" key="4">
    <source>
        <dbReference type="Proteomes" id="UP000632377"/>
    </source>
</evidence>